<keyword evidence="3" id="KW-0539">Nucleus</keyword>
<evidence type="ECO:0000313" key="5">
    <source>
        <dbReference type="EMBL" id="AQV12074.1"/>
    </source>
</evidence>
<dbReference type="GO" id="GO:0005634">
    <property type="term" value="C:nucleus"/>
    <property type="evidence" value="ECO:0007669"/>
    <property type="project" value="UniProtKB-UniRule"/>
</dbReference>
<evidence type="ECO:0000256" key="1">
    <source>
        <dbReference type="ARBA" id="ARBA00023125"/>
    </source>
</evidence>
<dbReference type="PANTHER" id="PTHR10270">
    <property type="entry name" value="SOX TRANSCRIPTION FACTOR"/>
    <property type="match status" value="1"/>
</dbReference>
<dbReference type="Pfam" id="PF00505">
    <property type="entry name" value="HMG_box"/>
    <property type="match status" value="1"/>
</dbReference>
<evidence type="ECO:0000256" key="2">
    <source>
        <dbReference type="ARBA" id="ARBA00023163"/>
    </source>
</evidence>
<dbReference type="InterPro" id="IPR036910">
    <property type="entry name" value="HMG_box_dom_sf"/>
</dbReference>
<dbReference type="GO" id="GO:0030154">
    <property type="term" value="P:cell differentiation"/>
    <property type="evidence" value="ECO:0007669"/>
    <property type="project" value="TreeGrafter"/>
</dbReference>
<dbReference type="PANTHER" id="PTHR10270:SF161">
    <property type="entry name" value="SEX-DETERMINING REGION Y PROTEIN"/>
    <property type="match status" value="1"/>
</dbReference>
<dbReference type="GO" id="GO:0000978">
    <property type="term" value="F:RNA polymerase II cis-regulatory region sequence-specific DNA binding"/>
    <property type="evidence" value="ECO:0007669"/>
    <property type="project" value="TreeGrafter"/>
</dbReference>
<dbReference type="GO" id="GO:0001228">
    <property type="term" value="F:DNA-binding transcription activator activity, RNA polymerase II-specific"/>
    <property type="evidence" value="ECO:0007669"/>
    <property type="project" value="TreeGrafter"/>
</dbReference>
<evidence type="ECO:0000256" key="3">
    <source>
        <dbReference type="PROSITE-ProRule" id="PRU00267"/>
    </source>
</evidence>
<keyword evidence="2" id="KW-0804">Transcription</keyword>
<feature type="DNA-binding region" description="HMG box" evidence="3">
    <location>
        <begin position="115"/>
        <end position="183"/>
    </location>
</feature>
<protein>
    <submittedName>
        <fullName evidence="5">SexP</fullName>
    </submittedName>
</protein>
<dbReference type="InterPro" id="IPR009071">
    <property type="entry name" value="HMG_box_dom"/>
</dbReference>
<dbReference type="InterPro" id="IPR050140">
    <property type="entry name" value="SRY-related_HMG-box_TF-like"/>
</dbReference>
<organism evidence="5">
    <name type="scientific">Mucor irregularis</name>
    <dbReference type="NCBI Taxonomy" id="713888"/>
    <lineage>
        <taxon>Eukaryota</taxon>
        <taxon>Fungi</taxon>
        <taxon>Fungi incertae sedis</taxon>
        <taxon>Mucoromycota</taxon>
        <taxon>Mucoromycotina</taxon>
        <taxon>Mucoromycetes</taxon>
        <taxon>Mucorales</taxon>
        <taxon>Mucorineae</taxon>
        <taxon>Mucoraceae</taxon>
        <taxon>Mucor</taxon>
    </lineage>
</organism>
<reference evidence="5" key="1">
    <citation type="submission" date="2017-01" db="EMBL/GenBank/DDBJ databases">
        <title>Implication of the mating type locus on virulence of Mucor irregularis.</title>
        <authorList>
            <person name="Xu W."/>
            <person name="Liu W."/>
        </authorList>
    </citation>
    <scope>NUCLEOTIDE SEQUENCE</scope>
    <source>
        <strain evidence="5">CMFCCC B50k</strain>
    </source>
</reference>
<keyword evidence="1 3" id="KW-0238">DNA-binding</keyword>
<dbReference type="AlphaFoldDB" id="A0A1S6Q8R7"/>
<dbReference type="EMBL" id="KY434097">
    <property type="protein sequence ID" value="AQV12074.1"/>
    <property type="molecule type" value="Genomic_DNA"/>
</dbReference>
<gene>
    <name evidence="5" type="primary">sexP</name>
</gene>
<dbReference type="Gene3D" id="1.10.30.10">
    <property type="entry name" value="High mobility group box domain"/>
    <property type="match status" value="1"/>
</dbReference>
<dbReference type="SMART" id="SM00398">
    <property type="entry name" value="HMG"/>
    <property type="match status" value="1"/>
</dbReference>
<evidence type="ECO:0000259" key="4">
    <source>
        <dbReference type="PROSITE" id="PS50118"/>
    </source>
</evidence>
<dbReference type="SUPFAM" id="SSF47095">
    <property type="entry name" value="HMG-box"/>
    <property type="match status" value="1"/>
</dbReference>
<sequence length="310" mass="35889">MKTRTAIKLKQRPLVRKLEPKTEKHIYISVKELSFSNNLNGTTIVKIYPSEVTLTSRSLIEMIEAKKESIALSDNTSVLRDDILYAIHNFSCDGSQADHPPKEDNSLCLVKSDRPKRPTNAFMLYRIALRRKIKTLFPSFNNSDISRFIGAMWKAASDDVKEKYIEQANQYRILHKKAYPDFEYNVKKESLETSNSSSYNNIVSPENWDSYFDWCLQMTTSEAISNNFGPIENTQSFIPQLSQNISDTKFELHNFMELSPADELYYQDWNDLCNIVSEFFPDQNSFIDDKLWTSLNKVDIINNTSQAPQQ</sequence>
<accession>A0A1S6Q8R7</accession>
<proteinExistence type="predicted"/>
<dbReference type="PROSITE" id="PS50118">
    <property type="entry name" value="HMG_BOX_2"/>
    <property type="match status" value="1"/>
</dbReference>
<name>A0A1S6Q8R7_9FUNG</name>
<feature type="domain" description="HMG box" evidence="4">
    <location>
        <begin position="115"/>
        <end position="183"/>
    </location>
</feature>